<dbReference type="InterPro" id="IPR029063">
    <property type="entry name" value="SAM-dependent_MTases_sf"/>
</dbReference>
<comment type="caution">
    <text evidence="1">The sequence shown here is derived from an EMBL/GenBank/DDBJ whole genome shotgun (WGS) entry which is preliminary data.</text>
</comment>
<evidence type="ECO:0000313" key="1">
    <source>
        <dbReference type="EMBL" id="MPM70756.1"/>
    </source>
</evidence>
<dbReference type="Pfam" id="PF13578">
    <property type="entry name" value="Methyltransf_24"/>
    <property type="match status" value="1"/>
</dbReference>
<proteinExistence type="predicted"/>
<dbReference type="SUPFAM" id="SSF53335">
    <property type="entry name" value="S-adenosyl-L-methionine-dependent methyltransferases"/>
    <property type="match status" value="1"/>
</dbReference>
<evidence type="ECO:0008006" key="2">
    <source>
        <dbReference type="Google" id="ProtNLM"/>
    </source>
</evidence>
<dbReference type="Gene3D" id="3.40.50.150">
    <property type="entry name" value="Vaccinia Virus protein VP39"/>
    <property type="match status" value="1"/>
</dbReference>
<name>A0A645BYY9_9ZZZZ</name>
<gene>
    <name evidence="1" type="ORF">SDC9_117716</name>
</gene>
<protein>
    <recommendedName>
        <fullName evidence="2">Class I SAM-dependent methyltransferase</fullName>
    </recommendedName>
</protein>
<sequence>MTNTERIRSICKIIRKIFIYPSSIFQVLKDETEYEKYLHKKYKRTLFPTTDITQFFQDNKATVDNYTFLDGSSLITDLALLRSLADSFNECVYLEIGTWRGESILNVAACAKQCVSVNLSPEEIIARGLPEKYAKLHGCLLNNERNIKTIYADSTQFDFTSLNQKFDLIFIDGDHSYEGVRSDTQKVFPLLKNENSIIVWHDYGYNPEKPRHSLIAGILDGLPVEEQNNLYHVSNTLCAIYTKKKLKSSIQDSSVVPNKTFKINVEVVPFNSSKLNF</sequence>
<reference evidence="1" key="1">
    <citation type="submission" date="2019-08" db="EMBL/GenBank/DDBJ databases">
        <authorList>
            <person name="Kucharzyk K."/>
            <person name="Murdoch R.W."/>
            <person name="Higgins S."/>
            <person name="Loffler F."/>
        </authorList>
    </citation>
    <scope>NUCLEOTIDE SEQUENCE</scope>
</reference>
<dbReference type="EMBL" id="VSSQ01023669">
    <property type="protein sequence ID" value="MPM70756.1"/>
    <property type="molecule type" value="Genomic_DNA"/>
</dbReference>
<accession>A0A645BYY9</accession>
<organism evidence="1">
    <name type="scientific">bioreactor metagenome</name>
    <dbReference type="NCBI Taxonomy" id="1076179"/>
    <lineage>
        <taxon>unclassified sequences</taxon>
        <taxon>metagenomes</taxon>
        <taxon>ecological metagenomes</taxon>
    </lineage>
</organism>
<dbReference type="AlphaFoldDB" id="A0A645BYY9"/>